<dbReference type="Proteomes" id="UP000266895">
    <property type="component" value="Chromosome"/>
</dbReference>
<evidence type="ECO:0000313" key="6">
    <source>
        <dbReference type="Proteomes" id="UP000266895"/>
    </source>
</evidence>
<sequence>MAETLAPEQAADDPDEPSEDHLADRSGEQAPGPSRPVVATTSRGLGRRQEIIEAAAAIIRESGPGAVSHRAVARRAGCSLSATTYYFDGLDDLLYQAGQVNIAMWASRAEAVADRVESLDDLPDLHGRIELLLQATLPAEGPYRGHYVQLISAGAAVAVGQAYRNGRQRLNAAVARVLRHLGSTLRPEVVIAIVDGAAVSALSEGRDVRATAADLLGTVVLSTGQVPADRTRSPQPGGIEMNS</sequence>
<keyword evidence="1 2" id="KW-0238">DNA-binding</keyword>
<reference evidence="5 6" key="1">
    <citation type="submission" date="2018-12" db="EMBL/GenBank/DDBJ databases">
        <authorList>
            <consortium name="Pathogen Informatics"/>
        </authorList>
    </citation>
    <scope>NUCLEOTIDE SEQUENCE [LARGE SCALE GENOMIC DNA]</scope>
    <source>
        <strain evidence="5 6">NCTC11636</strain>
    </source>
</reference>
<dbReference type="Pfam" id="PF00440">
    <property type="entry name" value="TetR_N"/>
    <property type="match status" value="1"/>
</dbReference>
<gene>
    <name evidence="5" type="ORF">NCTC11636_00326</name>
</gene>
<name>A0A448HE69_9ACTO</name>
<dbReference type="PROSITE" id="PS50977">
    <property type="entry name" value="HTH_TETR_2"/>
    <property type="match status" value="1"/>
</dbReference>
<evidence type="ECO:0000256" key="1">
    <source>
        <dbReference type="ARBA" id="ARBA00023125"/>
    </source>
</evidence>
<dbReference type="AlphaFoldDB" id="A0A448HE69"/>
<feature type="region of interest" description="Disordered" evidence="3">
    <location>
        <begin position="1"/>
        <end position="44"/>
    </location>
</feature>
<accession>A0A448HE69</accession>
<organism evidence="5 6">
    <name type="scientific">Actinomyces howellii</name>
    <dbReference type="NCBI Taxonomy" id="52771"/>
    <lineage>
        <taxon>Bacteria</taxon>
        <taxon>Bacillati</taxon>
        <taxon>Actinomycetota</taxon>
        <taxon>Actinomycetes</taxon>
        <taxon>Actinomycetales</taxon>
        <taxon>Actinomycetaceae</taxon>
        <taxon>Actinomyces</taxon>
    </lineage>
</organism>
<dbReference type="InterPro" id="IPR001647">
    <property type="entry name" value="HTH_TetR"/>
</dbReference>
<dbReference type="PANTHER" id="PTHR30055">
    <property type="entry name" value="HTH-TYPE TRANSCRIPTIONAL REGULATOR RUTR"/>
    <property type="match status" value="1"/>
</dbReference>
<dbReference type="Gene3D" id="1.10.357.10">
    <property type="entry name" value="Tetracycline Repressor, domain 2"/>
    <property type="match status" value="1"/>
</dbReference>
<dbReference type="SUPFAM" id="SSF46689">
    <property type="entry name" value="Homeodomain-like"/>
    <property type="match status" value="1"/>
</dbReference>
<dbReference type="OrthoDB" id="6929199at2"/>
<dbReference type="GO" id="GO:0000976">
    <property type="term" value="F:transcription cis-regulatory region binding"/>
    <property type="evidence" value="ECO:0007669"/>
    <property type="project" value="TreeGrafter"/>
</dbReference>
<feature type="domain" description="HTH tetR-type" evidence="4">
    <location>
        <begin position="45"/>
        <end position="105"/>
    </location>
</feature>
<feature type="DNA-binding region" description="H-T-H motif" evidence="2">
    <location>
        <begin position="68"/>
        <end position="87"/>
    </location>
</feature>
<dbReference type="InterPro" id="IPR050109">
    <property type="entry name" value="HTH-type_TetR-like_transc_reg"/>
</dbReference>
<evidence type="ECO:0000256" key="3">
    <source>
        <dbReference type="SAM" id="MobiDB-lite"/>
    </source>
</evidence>
<evidence type="ECO:0000256" key="2">
    <source>
        <dbReference type="PROSITE-ProRule" id="PRU00335"/>
    </source>
</evidence>
<dbReference type="PANTHER" id="PTHR30055:SF231">
    <property type="entry name" value="TRANSCRIPTIONAL REGULATORY PROTEIN (PROBABLY DEOR-FAMILY)-RELATED"/>
    <property type="match status" value="1"/>
</dbReference>
<dbReference type="EMBL" id="LR134350">
    <property type="protein sequence ID" value="VEG26053.1"/>
    <property type="molecule type" value="Genomic_DNA"/>
</dbReference>
<proteinExistence type="predicted"/>
<dbReference type="RefSeq" id="WP_126381477.1">
    <property type="nucleotide sequence ID" value="NZ_LR134350.1"/>
</dbReference>
<keyword evidence="6" id="KW-1185">Reference proteome</keyword>
<evidence type="ECO:0000313" key="5">
    <source>
        <dbReference type="EMBL" id="VEG26053.1"/>
    </source>
</evidence>
<evidence type="ECO:0000259" key="4">
    <source>
        <dbReference type="PROSITE" id="PS50977"/>
    </source>
</evidence>
<dbReference type="KEGG" id="ahw:NCTC11636_00326"/>
<dbReference type="GO" id="GO:0003700">
    <property type="term" value="F:DNA-binding transcription factor activity"/>
    <property type="evidence" value="ECO:0007669"/>
    <property type="project" value="TreeGrafter"/>
</dbReference>
<dbReference type="InterPro" id="IPR009057">
    <property type="entry name" value="Homeodomain-like_sf"/>
</dbReference>
<protein>
    <submittedName>
        <fullName evidence="5">Putative DNA-binding transcriptional regulator</fullName>
    </submittedName>
</protein>